<dbReference type="InterPro" id="IPR045629">
    <property type="entry name" value="DUF6232"/>
</dbReference>
<evidence type="ECO:0000256" key="1">
    <source>
        <dbReference type="SAM" id="Phobius"/>
    </source>
</evidence>
<accession>A0ABV6D1A2</accession>
<keyword evidence="3" id="KW-1185">Reference proteome</keyword>
<dbReference type="Proteomes" id="UP001589798">
    <property type="component" value="Unassembled WGS sequence"/>
</dbReference>
<evidence type="ECO:0000313" key="2">
    <source>
        <dbReference type="EMBL" id="MFC0206414.1"/>
    </source>
</evidence>
<feature type="transmembrane region" description="Helical" evidence="1">
    <location>
        <begin position="62"/>
        <end position="80"/>
    </location>
</feature>
<name>A0ABV6D1A2_9SPHN</name>
<reference evidence="2 3" key="1">
    <citation type="submission" date="2024-09" db="EMBL/GenBank/DDBJ databases">
        <authorList>
            <person name="Sun Q."/>
            <person name="Mori K."/>
        </authorList>
    </citation>
    <scope>NUCLEOTIDE SEQUENCE [LARGE SCALE GENOMIC DNA]</scope>
    <source>
        <strain evidence="2 3">CCM 7706</strain>
    </source>
</reference>
<comment type="caution">
    <text evidence="2">The sequence shown here is derived from an EMBL/GenBank/DDBJ whole genome shotgun (WGS) entry which is preliminary data.</text>
</comment>
<feature type="transmembrane region" description="Helical" evidence="1">
    <location>
        <begin position="39"/>
        <end position="56"/>
    </location>
</feature>
<sequence>MIYQQGNVSVDSNFARFGSKSYAIDKINSVDVRVETKQGCLWGALAVISVFCFFGAIGAGTIGAWVAFLFFAGLTVLAYMKRPKPVYHLMLATSSGEVQATNAGDREAIGELRAAIETAMTQRG</sequence>
<gene>
    <name evidence="2" type="ORF">ACFFJC_19285</name>
</gene>
<dbReference type="EMBL" id="JBHLWK010000027">
    <property type="protein sequence ID" value="MFC0206414.1"/>
    <property type="molecule type" value="Genomic_DNA"/>
</dbReference>
<evidence type="ECO:0000313" key="3">
    <source>
        <dbReference type="Proteomes" id="UP001589798"/>
    </source>
</evidence>
<dbReference type="Pfam" id="PF19744">
    <property type="entry name" value="DUF6232"/>
    <property type="match status" value="1"/>
</dbReference>
<protein>
    <submittedName>
        <fullName evidence="2">DUF6232 family protein</fullName>
    </submittedName>
</protein>
<proteinExistence type="predicted"/>
<organism evidence="2 3">
    <name type="scientific">Novosphingobium soli</name>
    <dbReference type="NCBI Taxonomy" id="574956"/>
    <lineage>
        <taxon>Bacteria</taxon>
        <taxon>Pseudomonadati</taxon>
        <taxon>Pseudomonadota</taxon>
        <taxon>Alphaproteobacteria</taxon>
        <taxon>Sphingomonadales</taxon>
        <taxon>Sphingomonadaceae</taxon>
        <taxon>Novosphingobium</taxon>
    </lineage>
</organism>
<dbReference type="RefSeq" id="WP_379489034.1">
    <property type="nucleotide sequence ID" value="NZ_JBHLWK010000027.1"/>
</dbReference>
<keyword evidence="1" id="KW-0472">Membrane</keyword>
<keyword evidence="1" id="KW-1133">Transmembrane helix</keyword>
<keyword evidence="1" id="KW-0812">Transmembrane</keyword>